<evidence type="ECO:0000313" key="2">
    <source>
        <dbReference type="EMBL" id="JAD83342.1"/>
    </source>
</evidence>
<name>A0A0A9DHS0_ARUDO</name>
<dbReference type="EMBL" id="GBRH01214553">
    <property type="protein sequence ID" value="JAD83342.1"/>
    <property type="molecule type" value="Transcribed_RNA"/>
</dbReference>
<accession>A0A0A9DHS0</accession>
<protein>
    <submittedName>
        <fullName evidence="2">Uncharacterized protein</fullName>
    </submittedName>
</protein>
<evidence type="ECO:0000256" key="1">
    <source>
        <dbReference type="SAM" id="MobiDB-lite"/>
    </source>
</evidence>
<sequence>MVAMTLASHLRVYGRILSSTAVELPETSWNDALAECMRRSPLAKHMSARSEVRSQQRLSLPTAEHGPDAPPRLAVAATGSAPPSSLCTKERKDTGATNSVPTQRKESRSLAKKRRRLSALDCTGLPFLPPPPPP</sequence>
<proteinExistence type="predicted"/>
<reference evidence="2" key="1">
    <citation type="submission" date="2014-09" db="EMBL/GenBank/DDBJ databases">
        <authorList>
            <person name="Magalhaes I.L.F."/>
            <person name="Oliveira U."/>
            <person name="Santos F.R."/>
            <person name="Vidigal T.H.D.A."/>
            <person name="Brescovit A.D."/>
            <person name="Santos A.J."/>
        </authorList>
    </citation>
    <scope>NUCLEOTIDE SEQUENCE</scope>
    <source>
        <tissue evidence="2">Shoot tissue taken approximately 20 cm above the soil surface</tissue>
    </source>
</reference>
<feature type="region of interest" description="Disordered" evidence="1">
    <location>
        <begin position="43"/>
        <end position="134"/>
    </location>
</feature>
<reference evidence="2" key="2">
    <citation type="journal article" date="2015" name="Data Brief">
        <title>Shoot transcriptome of the giant reed, Arundo donax.</title>
        <authorList>
            <person name="Barrero R.A."/>
            <person name="Guerrero F.D."/>
            <person name="Moolhuijzen P."/>
            <person name="Goolsby J.A."/>
            <person name="Tidwell J."/>
            <person name="Bellgard S.E."/>
            <person name="Bellgard M.I."/>
        </authorList>
    </citation>
    <scope>NUCLEOTIDE SEQUENCE</scope>
    <source>
        <tissue evidence="2">Shoot tissue taken approximately 20 cm above the soil surface</tissue>
    </source>
</reference>
<organism evidence="2">
    <name type="scientific">Arundo donax</name>
    <name type="common">Giant reed</name>
    <name type="synonym">Donax arundinaceus</name>
    <dbReference type="NCBI Taxonomy" id="35708"/>
    <lineage>
        <taxon>Eukaryota</taxon>
        <taxon>Viridiplantae</taxon>
        <taxon>Streptophyta</taxon>
        <taxon>Embryophyta</taxon>
        <taxon>Tracheophyta</taxon>
        <taxon>Spermatophyta</taxon>
        <taxon>Magnoliopsida</taxon>
        <taxon>Liliopsida</taxon>
        <taxon>Poales</taxon>
        <taxon>Poaceae</taxon>
        <taxon>PACMAD clade</taxon>
        <taxon>Arundinoideae</taxon>
        <taxon>Arundineae</taxon>
        <taxon>Arundo</taxon>
    </lineage>
</organism>
<dbReference type="AlphaFoldDB" id="A0A0A9DHS0"/>